<keyword evidence="1" id="KW-0732">Signal</keyword>
<dbReference type="AlphaFoldDB" id="A0A7H9BFE5"/>
<name>A0A7H9BFE5_9NEIS</name>
<proteinExistence type="predicted"/>
<keyword evidence="3" id="KW-1185">Reference proteome</keyword>
<reference evidence="2 3" key="1">
    <citation type="submission" date="2020-07" db="EMBL/GenBank/DDBJ databases">
        <title>Complete genome sequence of Chitinibacter sp. 2T18.</title>
        <authorList>
            <person name="Bae J.-W."/>
            <person name="Choi J.-W."/>
        </authorList>
    </citation>
    <scope>NUCLEOTIDE SEQUENCE [LARGE SCALE GENOMIC DNA]</scope>
    <source>
        <strain evidence="2 3">2T18</strain>
    </source>
</reference>
<gene>
    <name evidence="2" type="ORF">HQ393_01140</name>
</gene>
<dbReference type="Proteomes" id="UP000509597">
    <property type="component" value="Chromosome"/>
</dbReference>
<evidence type="ECO:0000313" key="3">
    <source>
        <dbReference type="Proteomes" id="UP000509597"/>
    </source>
</evidence>
<feature type="signal peptide" evidence="1">
    <location>
        <begin position="1"/>
        <end position="23"/>
    </location>
</feature>
<feature type="chain" id="PRO_5028958578" description="Secretin" evidence="1">
    <location>
        <begin position="24"/>
        <end position="268"/>
    </location>
</feature>
<evidence type="ECO:0000256" key="1">
    <source>
        <dbReference type="SAM" id="SignalP"/>
    </source>
</evidence>
<sequence>MSSLLNIVLAAILLVGMFSSAFADVVDSFAPKHKLATQLALVLQEAFPKASIRAFSGQLVVSAPDQAVFAQIRAMADQLDTPTRSLRISVEQRDSSQRNAQSLDANGAVIVSNQGSRAAISVTAGEGQSQRTQTQQQMLTVLDGAQAMIMLGQQRFIPMIGFRYRPGYTIVQHGGAWQSAGSGFYVAPALLGDGRVSLKIAPQSSSFNRDGSLDLHATYSEVEGRLGEWLPIGQTKMEGSNDRRRIYEVDEQQVQTSYTVWVKVELSR</sequence>
<protein>
    <recommendedName>
        <fullName evidence="4">Secretin</fullName>
    </recommendedName>
</protein>
<organism evidence="2 3">
    <name type="scientific">Chitinibacter bivalviorum</name>
    <dbReference type="NCBI Taxonomy" id="2739434"/>
    <lineage>
        <taxon>Bacteria</taxon>
        <taxon>Pseudomonadati</taxon>
        <taxon>Pseudomonadota</taxon>
        <taxon>Betaproteobacteria</taxon>
        <taxon>Neisseriales</taxon>
        <taxon>Chitinibacteraceae</taxon>
        <taxon>Chitinibacter</taxon>
    </lineage>
</organism>
<evidence type="ECO:0000313" key="2">
    <source>
        <dbReference type="EMBL" id="QLG86956.1"/>
    </source>
</evidence>
<evidence type="ECO:0008006" key="4">
    <source>
        <dbReference type="Google" id="ProtNLM"/>
    </source>
</evidence>
<dbReference type="EMBL" id="CP058627">
    <property type="protein sequence ID" value="QLG86956.1"/>
    <property type="molecule type" value="Genomic_DNA"/>
</dbReference>
<dbReference type="KEGG" id="chiz:HQ393_01140"/>
<dbReference type="RefSeq" id="WP_179357042.1">
    <property type="nucleotide sequence ID" value="NZ_CP058627.1"/>
</dbReference>
<accession>A0A7H9BFE5</accession>